<accession>A0A7H4PR38</accession>
<dbReference type="GO" id="GO:0004565">
    <property type="term" value="F:beta-galactosidase activity"/>
    <property type="evidence" value="ECO:0007669"/>
    <property type="project" value="UniProtKB-EC"/>
</dbReference>
<evidence type="ECO:0000313" key="1">
    <source>
        <dbReference type="EMBL" id="STW80861.1"/>
    </source>
</evidence>
<gene>
    <name evidence="1" type="primary">lacZ_6</name>
    <name evidence="1" type="ORF">NCTC11685_08231</name>
</gene>
<reference evidence="1 2" key="1">
    <citation type="submission" date="2018-06" db="EMBL/GenBank/DDBJ databases">
        <authorList>
            <consortium name="Pathogen Informatics"/>
            <person name="Doyle S."/>
        </authorList>
    </citation>
    <scope>NUCLEOTIDE SEQUENCE [LARGE SCALE GENOMIC DNA]</scope>
    <source>
        <strain evidence="1 2">NCTC11685</strain>
    </source>
</reference>
<keyword evidence="1" id="KW-0326">Glycosidase</keyword>
<comment type="caution">
    <text evidence="1">The sequence shown here is derived from an EMBL/GenBank/DDBJ whole genome shotgun (WGS) entry which is preliminary data.</text>
</comment>
<proteinExistence type="predicted"/>
<sequence>MYGELRDELRVTVSLWQGETQVASGTAPFGGEIIDERGG</sequence>
<organism evidence="1 2">
    <name type="scientific">Klebsiella michiganensis</name>
    <dbReference type="NCBI Taxonomy" id="1134687"/>
    <lineage>
        <taxon>Bacteria</taxon>
        <taxon>Pseudomonadati</taxon>
        <taxon>Pseudomonadota</taxon>
        <taxon>Gammaproteobacteria</taxon>
        <taxon>Enterobacterales</taxon>
        <taxon>Enterobacteriaceae</taxon>
        <taxon>Klebsiella/Raoultella group</taxon>
        <taxon>Klebsiella</taxon>
    </lineage>
</organism>
<dbReference type="Proteomes" id="UP000254863">
    <property type="component" value="Unassembled WGS sequence"/>
</dbReference>
<evidence type="ECO:0000313" key="2">
    <source>
        <dbReference type="Proteomes" id="UP000254863"/>
    </source>
</evidence>
<dbReference type="EMBL" id="UGMS01000007">
    <property type="protein sequence ID" value="STW80861.1"/>
    <property type="molecule type" value="Genomic_DNA"/>
</dbReference>
<dbReference type="EC" id="3.2.1.23" evidence="1"/>
<protein>
    <submittedName>
        <fullName evidence="1">Beta-D-galactosidase</fullName>
        <ecNumber evidence="1">3.2.1.23</ecNumber>
    </submittedName>
</protein>
<keyword evidence="1" id="KW-0378">Hydrolase</keyword>
<name>A0A7H4PR38_9ENTR</name>
<dbReference type="AlphaFoldDB" id="A0A7H4PR38"/>